<proteinExistence type="predicted"/>
<dbReference type="GeneID" id="100892076"/>
<reference evidence="2" key="2">
    <citation type="submission" date="2021-01" db="UniProtKB">
        <authorList>
            <consortium name="EnsemblMetazoa"/>
        </authorList>
    </citation>
    <scope>IDENTIFICATION</scope>
</reference>
<protein>
    <submittedName>
        <fullName evidence="2">Uncharacterized protein</fullName>
    </submittedName>
</protein>
<accession>A0A7M7GGL6</accession>
<feature type="region of interest" description="Disordered" evidence="1">
    <location>
        <begin position="70"/>
        <end position="96"/>
    </location>
</feature>
<dbReference type="Proteomes" id="UP000007110">
    <property type="component" value="Unassembled WGS sequence"/>
</dbReference>
<reference evidence="3" key="1">
    <citation type="submission" date="2015-02" db="EMBL/GenBank/DDBJ databases">
        <title>Genome sequencing for Strongylocentrotus purpuratus.</title>
        <authorList>
            <person name="Murali S."/>
            <person name="Liu Y."/>
            <person name="Vee V."/>
            <person name="English A."/>
            <person name="Wang M."/>
            <person name="Skinner E."/>
            <person name="Han Y."/>
            <person name="Muzny D.M."/>
            <person name="Worley K.C."/>
            <person name="Gibbs R.A."/>
        </authorList>
    </citation>
    <scope>NUCLEOTIDE SEQUENCE</scope>
</reference>
<name>A0A7M7GGL6_STRPU</name>
<sequence length="225" mass="25143">MDLDSALNELGMLSIVTESRKEYLKERVSQNENNMNNATSSMQPSFQIVKMNTQFVTCVGSVLASHGRPVITSSSSSSVQNGVMEAEKSSSASKPYPSFLVNEHRVVRTHRPTRRCQRKPYAVPHAHRSRTLRSRKLNTNLSTSLDDDVFLEDPQTDCNGNGRKLRRPSSEAADKASLTVPDIQLHRSKSLDDIHLDRLRIDDGLSRHRSDVELASKLISSLKVS</sequence>
<dbReference type="InParanoid" id="A0A7M7GGL6"/>
<evidence type="ECO:0000313" key="3">
    <source>
        <dbReference type="Proteomes" id="UP000007110"/>
    </source>
</evidence>
<organism evidence="2 3">
    <name type="scientific">Strongylocentrotus purpuratus</name>
    <name type="common">Purple sea urchin</name>
    <dbReference type="NCBI Taxonomy" id="7668"/>
    <lineage>
        <taxon>Eukaryota</taxon>
        <taxon>Metazoa</taxon>
        <taxon>Echinodermata</taxon>
        <taxon>Eleutherozoa</taxon>
        <taxon>Echinozoa</taxon>
        <taxon>Echinoidea</taxon>
        <taxon>Euechinoidea</taxon>
        <taxon>Echinacea</taxon>
        <taxon>Camarodonta</taxon>
        <taxon>Echinidea</taxon>
        <taxon>Strongylocentrotidae</taxon>
        <taxon>Strongylocentrotus</taxon>
    </lineage>
</organism>
<dbReference type="EnsemblMetazoa" id="XM_003724952">
    <property type="protein sequence ID" value="XP_003725000"/>
    <property type="gene ID" value="LOC100892076"/>
</dbReference>
<dbReference type="OrthoDB" id="10050556at2759"/>
<feature type="region of interest" description="Disordered" evidence="1">
    <location>
        <begin position="152"/>
        <end position="176"/>
    </location>
</feature>
<dbReference type="AlphaFoldDB" id="A0A7M7GGL6"/>
<evidence type="ECO:0000313" key="2">
    <source>
        <dbReference type="EnsemblMetazoa" id="XP_003725000"/>
    </source>
</evidence>
<dbReference type="KEGG" id="spu:100892076"/>
<dbReference type="RefSeq" id="XP_003725000.1">
    <property type="nucleotide sequence ID" value="XM_003724952.3"/>
</dbReference>
<evidence type="ECO:0000256" key="1">
    <source>
        <dbReference type="SAM" id="MobiDB-lite"/>
    </source>
</evidence>
<keyword evidence="3" id="KW-1185">Reference proteome</keyword>
<dbReference type="OMA" id="QRSKPRY"/>